<dbReference type="Proteomes" id="UP000220133">
    <property type="component" value="Chromosome"/>
</dbReference>
<keyword evidence="4 5" id="KW-0234">DNA repair</keyword>
<evidence type="ECO:0000256" key="5">
    <source>
        <dbReference type="HAMAP-Rule" id="MF_00527"/>
    </source>
</evidence>
<dbReference type="OrthoDB" id="9794313at2"/>
<evidence type="ECO:0000256" key="4">
    <source>
        <dbReference type="ARBA" id="ARBA00023204"/>
    </source>
</evidence>
<dbReference type="CDD" id="cd00540">
    <property type="entry name" value="AAG"/>
    <property type="match status" value="1"/>
</dbReference>
<dbReference type="EC" id="3.2.2.-" evidence="5"/>
<dbReference type="PANTHER" id="PTHR10429:SF0">
    <property type="entry name" value="DNA-3-METHYLADENINE GLYCOSYLASE"/>
    <property type="match status" value="1"/>
</dbReference>
<dbReference type="KEGG" id="cbae:COR50_02475"/>
<evidence type="ECO:0000313" key="7">
    <source>
        <dbReference type="Proteomes" id="UP000220133"/>
    </source>
</evidence>
<accession>A0A291QQB5</accession>
<dbReference type="InterPro" id="IPR003180">
    <property type="entry name" value="MPG"/>
</dbReference>
<dbReference type="GO" id="GO:0006284">
    <property type="term" value="P:base-excision repair"/>
    <property type="evidence" value="ECO:0007669"/>
    <property type="project" value="InterPro"/>
</dbReference>
<sequence>MAKLNRSFYTRPDVLQVAKDLLGCKIVTKLQGKITTGLIVDTEAYAGINDRASHAYNNKRTPRTEIMYGQGGVAYVYQIYGLHFLLNIITNKPGIPQGVMLRAIQPLEGIDVMLERRGKLRLDYSLTNGPGTLTKALGITKNELGQDVLGNRIWVEPREIVLDDSDIVETTRVGIDYAGDDAYLPYRFYIKDNPWRSKGKGLSV</sequence>
<protein>
    <recommendedName>
        <fullName evidence="5">Putative 3-methyladenine DNA glycosylase</fullName>
        <ecNumber evidence="5">3.2.2.-</ecNumber>
    </recommendedName>
</protein>
<dbReference type="Gene3D" id="3.10.300.10">
    <property type="entry name" value="Methylpurine-DNA glycosylase (MPG)"/>
    <property type="match status" value="1"/>
</dbReference>
<dbReference type="EMBL" id="CP023777">
    <property type="protein sequence ID" value="ATL46121.1"/>
    <property type="molecule type" value="Genomic_DNA"/>
</dbReference>
<keyword evidence="7" id="KW-1185">Reference proteome</keyword>
<evidence type="ECO:0000256" key="3">
    <source>
        <dbReference type="ARBA" id="ARBA00022801"/>
    </source>
</evidence>
<dbReference type="InterPro" id="IPR011034">
    <property type="entry name" value="Formyl_transferase-like_C_sf"/>
</dbReference>
<dbReference type="GO" id="GO:0003905">
    <property type="term" value="F:alkylbase DNA N-glycosylase activity"/>
    <property type="evidence" value="ECO:0007669"/>
    <property type="project" value="InterPro"/>
</dbReference>
<dbReference type="InterPro" id="IPR036995">
    <property type="entry name" value="MPG_sf"/>
</dbReference>
<dbReference type="Pfam" id="PF02245">
    <property type="entry name" value="Pur_DNA_glyco"/>
    <property type="match status" value="1"/>
</dbReference>
<dbReference type="FunFam" id="3.10.300.10:FF:000001">
    <property type="entry name" value="Putative 3-methyladenine DNA glycosylase"/>
    <property type="match status" value="1"/>
</dbReference>
<evidence type="ECO:0000313" key="6">
    <source>
        <dbReference type="EMBL" id="ATL46121.1"/>
    </source>
</evidence>
<keyword evidence="2 5" id="KW-0227">DNA damage</keyword>
<name>A0A291QQB5_9BACT</name>
<organism evidence="6 7">
    <name type="scientific">Chitinophaga caeni</name>
    <dbReference type="NCBI Taxonomy" id="2029983"/>
    <lineage>
        <taxon>Bacteria</taxon>
        <taxon>Pseudomonadati</taxon>
        <taxon>Bacteroidota</taxon>
        <taxon>Chitinophagia</taxon>
        <taxon>Chitinophagales</taxon>
        <taxon>Chitinophagaceae</taxon>
        <taxon>Chitinophaga</taxon>
    </lineage>
</organism>
<comment type="similarity">
    <text evidence="1 5">Belongs to the DNA glycosylase MPG family.</text>
</comment>
<proteinExistence type="inferred from homology"/>
<reference evidence="6 7" key="1">
    <citation type="submission" date="2017-10" db="EMBL/GenBank/DDBJ databases">
        <title>Paenichitinophaga pekingensis gen. nov., sp. nov., isolated from activated sludge.</title>
        <authorList>
            <person name="Jin D."/>
            <person name="Kong X."/>
            <person name="Deng Y."/>
            <person name="Bai Z."/>
        </authorList>
    </citation>
    <scope>NUCLEOTIDE SEQUENCE [LARGE SCALE GENOMIC DNA]</scope>
    <source>
        <strain evidence="6 7">13</strain>
    </source>
</reference>
<dbReference type="NCBIfam" id="TIGR00567">
    <property type="entry name" value="3mg"/>
    <property type="match status" value="1"/>
</dbReference>
<dbReference type="SUPFAM" id="SSF50486">
    <property type="entry name" value="FMT C-terminal domain-like"/>
    <property type="match status" value="1"/>
</dbReference>
<gene>
    <name evidence="6" type="ORF">COR50_02475</name>
</gene>
<dbReference type="RefSeq" id="WP_098192510.1">
    <property type="nucleotide sequence ID" value="NZ_CP023777.1"/>
</dbReference>
<dbReference type="HAMAP" id="MF_00527">
    <property type="entry name" value="3MGH"/>
    <property type="match status" value="1"/>
</dbReference>
<evidence type="ECO:0000256" key="1">
    <source>
        <dbReference type="ARBA" id="ARBA00009232"/>
    </source>
</evidence>
<evidence type="ECO:0000256" key="2">
    <source>
        <dbReference type="ARBA" id="ARBA00022763"/>
    </source>
</evidence>
<dbReference type="AlphaFoldDB" id="A0A291QQB5"/>
<dbReference type="PANTHER" id="PTHR10429">
    <property type="entry name" value="DNA-3-METHYLADENINE GLYCOSYLASE"/>
    <property type="match status" value="1"/>
</dbReference>
<dbReference type="GO" id="GO:0003677">
    <property type="term" value="F:DNA binding"/>
    <property type="evidence" value="ECO:0007669"/>
    <property type="project" value="InterPro"/>
</dbReference>
<keyword evidence="3 5" id="KW-0378">Hydrolase</keyword>